<protein>
    <submittedName>
        <fullName evidence="1">Uncharacterized protein</fullName>
    </submittedName>
</protein>
<gene>
    <name evidence="1" type="ORF">AFUS01_LOCUS10887</name>
</gene>
<evidence type="ECO:0000313" key="1">
    <source>
        <dbReference type="EMBL" id="CAG7721690.1"/>
    </source>
</evidence>
<organism evidence="1 2">
    <name type="scientific">Allacma fusca</name>
    <dbReference type="NCBI Taxonomy" id="39272"/>
    <lineage>
        <taxon>Eukaryota</taxon>
        <taxon>Metazoa</taxon>
        <taxon>Ecdysozoa</taxon>
        <taxon>Arthropoda</taxon>
        <taxon>Hexapoda</taxon>
        <taxon>Collembola</taxon>
        <taxon>Symphypleona</taxon>
        <taxon>Sminthuridae</taxon>
        <taxon>Allacma</taxon>
    </lineage>
</organism>
<feature type="non-terminal residue" evidence="1">
    <location>
        <position position="26"/>
    </location>
</feature>
<evidence type="ECO:0000313" key="2">
    <source>
        <dbReference type="Proteomes" id="UP000708208"/>
    </source>
</evidence>
<keyword evidence="2" id="KW-1185">Reference proteome</keyword>
<reference evidence="1" key="1">
    <citation type="submission" date="2021-06" db="EMBL/GenBank/DDBJ databases">
        <authorList>
            <person name="Hodson N. C."/>
            <person name="Mongue J. A."/>
            <person name="Jaron S. K."/>
        </authorList>
    </citation>
    <scope>NUCLEOTIDE SEQUENCE</scope>
</reference>
<dbReference type="EMBL" id="CAJVCH010081862">
    <property type="protein sequence ID" value="CAG7721690.1"/>
    <property type="molecule type" value="Genomic_DNA"/>
</dbReference>
<sequence length="26" mass="3020">ITPAHYTERKFKMLYAVSSTGFTRTL</sequence>
<proteinExistence type="predicted"/>
<dbReference type="Proteomes" id="UP000708208">
    <property type="component" value="Unassembled WGS sequence"/>
</dbReference>
<dbReference type="AlphaFoldDB" id="A0A8J2JJZ2"/>
<accession>A0A8J2JJZ2</accession>
<name>A0A8J2JJZ2_9HEXA</name>
<comment type="caution">
    <text evidence="1">The sequence shown here is derived from an EMBL/GenBank/DDBJ whole genome shotgun (WGS) entry which is preliminary data.</text>
</comment>